<dbReference type="InterPro" id="IPR036388">
    <property type="entry name" value="WH-like_DNA-bd_sf"/>
</dbReference>
<dbReference type="Proteomes" id="UP000027093">
    <property type="component" value="Chromosome"/>
</dbReference>
<dbReference type="EMBL" id="CP007536">
    <property type="protein sequence ID" value="AIC14966.1"/>
    <property type="molecule type" value="Genomic_DNA"/>
</dbReference>
<dbReference type="SUPFAM" id="SSF46785">
    <property type="entry name" value="Winged helix' DNA-binding domain"/>
    <property type="match status" value="1"/>
</dbReference>
<gene>
    <name evidence="1" type="ORF">NVIE_007530</name>
</gene>
<evidence type="ECO:0008006" key="3">
    <source>
        <dbReference type="Google" id="ProtNLM"/>
    </source>
</evidence>
<dbReference type="STRING" id="926571.NVIE_007530"/>
<sequence length="192" mass="20988">MRGATTRAGESFYPKNAIRRSSGASTEMSTNIARAASVTIVLFTALTLTHAAFVDYRSTTGGDKLLGQMSYLQNRKFGVETSSLSFERDSWRGQVRQRWTECGLCCGVYELLVRMKGGPTRARLLALLAAVPKNKLQLANESGIDWKAVDRHVERMLEFGLVQVVATAGTCTIYAITEKGARALALAESCKD</sequence>
<dbReference type="AlphaFoldDB" id="A0A060HN34"/>
<name>A0A060HN34_9ARCH</name>
<reference evidence="1 2" key="1">
    <citation type="journal article" date="2014" name="Int. J. Syst. Evol. Microbiol.">
        <title>Nitrososphaera viennensis gen. nov., sp. nov., an aerobic and mesophilic, ammonia-oxidizing archaeon from soil and a member of the archaeal phylum Thaumarchaeota.</title>
        <authorList>
            <person name="Stieglmeier M."/>
            <person name="Klingl A."/>
            <person name="Alves R.J."/>
            <person name="Rittmann S.K."/>
            <person name="Melcher M."/>
            <person name="Leisch N."/>
            <person name="Schleper C."/>
        </authorList>
    </citation>
    <scope>NUCLEOTIDE SEQUENCE [LARGE SCALE GENOMIC DNA]</scope>
    <source>
        <strain evidence="1">EN76</strain>
    </source>
</reference>
<keyword evidence="2" id="KW-1185">Reference proteome</keyword>
<dbReference type="InterPro" id="IPR036390">
    <property type="entry name" value="WH_DNA-bd_sf"/>
</dbReference>
<dbReference type="HOGENOM" id="CLU_1567059_0_0_2"/>
<organism evidence="1 2">
    <name type="scientific">Nitrososphaera viennensis EN76</name>
    <dbReference type="NCBI Taxonomy" id="926571"/>
    <lineage>
        <taxon>Archaea</taxon>
        <taxon>Nitrososphaerota</taxon>
        <taxon>Nitrososphaeria</taxon>
        <taxon>Nitrososphaerales</taxon>
        <taxon>Nitrososphaeraceae</taxon>
        <taxon>Nitrososphaera</taxon>
    </lineage>
</organism>
<proteinExistence type="predicted"/>
<accession>A0A060HN34</accession>
<dbReference type="Gene3D" id="1.10.10.10">
    <property type="entry name" value="Winged helix-like DNA-binding domain superfamily/Winged helix DNA-binding domain"/>
    <property type="match status" value="1"/>
</dbReference>
<evidence type="ECO:0000313" key="1">
    <source>
        <dbReference type="EMBL" id="AIC14966.1"/>
    </source>
</evidence>
<protein>
    <recommendedName>
        <fullName evidence="3">HTH arsR-type domain-containing protein</fullName>
    </recommendedName>
</protein>
<dbReference type="KEGG" id="nvn:NVIE_007530"/>
<evidence type="ECO:0000313" key="2">
    <source>
        <dbReference type="Proteomes" id="UP000027093"/>
    </source>
</evidence>